<evidence type="ECO:0000256" key="2">
    <source>
        <dbReference type="ARBA" id="ARBA00022679"/>
    </source>
</evidence>
<dbReference type="PROSITE" id="PS51455">
    <property type="entry name" value="PIPK"/>
    <property type="match status" value="1"/>
</dbReference>
<dbReference type="GO" id="GO:0000285">
    <property type="term" value="F:1-phosphatidylinositol-3-phosphate 5-kinase activity"/>
    <property type="evidence" value="ECO:0007669"/>
    <property type="project" value="UniProtKB-EC"/>
</dbReference>
<keyword evidence="4 10" id="KW-0547">Nucleotide-binding</keyword>
<dbReference type="InterPro" id="IPR002423">
    <property type="entry name" value="Cpn60/GroEL/TCP-1"/>
</dbReference>
<dbReference type="SUPFAM" id="SSF56104">
    <property type="entry name" value="SAICAR synthase-like"/>
    <property type="match status" value="1"/>
</dbReference>
<dbReference type="SUPFAM" id="SSF52029">
    <property type="entry name" value="GroEL apical domain-like"/>
    <property type="match status" value="1"/>
</dbReference>
<proteinExistence type="predicted"/>
<dbReference type="CDD" id="cd15725">
    <property type="entry name" value="FYVE_PIKfyve_Fab1"/>
    <property type="match status" value="1"/>
</dbReference>
<dbReference type="GO" id="GO:0008270">
    <property type="term" value="F:zinc ion binding"/>
    <property type="evidence" value="ECO:0007669"/>
    <property type="project" value="UniProtKB-KW"/>
</dbReference>
<dbReference type="SMART" id="SM00330">
    <property type="entry name" value="PIPKc"/>
    <property type="match status" value="1"/>
</dbReference>
<dbReference type="GO" id="GO:0005524">
    <property type="term" value="F:ATP binding"/>
    <property type="evidence" value="ECO:0007669"/>
    <property type="project" value="UniProtKB-UniRule"/>
</dbReference>
<evidence type="ECO:0000256" key="9">
    <source>
        <dbReference type="PROSITE-ProRule" id="PRU00091"/>
    </source>
</evidence>
<dbReference type="InterPro" id="IPR027409">
    <property type="entry name" value="GroEL-like_apical_dom_sf"/>
</dbReference>
<dbReference type="Gene3D" id="3.50.7.10">
    <property type="entry name" value="GroEL"/>
    <property type="match status" value="1"/>
</dbReference>
<dbReference type="InterPro" id="IPR017455">
    <property type="entry name" value="Znf_FYVE-rel"/>
</dbReference>
<dbReference type="InterPro" id="IPR000306">
    <property type="entry name" value="Znf_FYVE"/>
</dbReference>
<dbReference type="CDD" id="cd17300">
    <property type="entry name" value="PIPKc_PIKfyve"/>
    <property type="match status" value="1"/>
</dbReference>
<dbReference type="FunFam" id="3.30.810.10:FF:000001">
    <property type="entry name" value="1-phosphatidylinositol 3-phosphate 5-kinase FAB1"/>
    <property type="match status" value="1"/>
</dbReference>
<evidence type="ECO:0000256" key="3">
    <source>
        <dbReference type="ARBA" id="ARBA00022723"/>
    </source>
</evidence>
<keyword evidence="6 10" id="KW-0418">Kinase</keyword>
<protein>
    <recommendedName>
        <fullName evidence="1">1-phosphatidylinositol-3-phosphate 5-kinase</fullName>
        <ecNumber evidence="1">2.7.1.150</ecNumber>
    </recommendedName>
</protein>
<dbReference type="InterPro" id="IPR011011">
    <property type="entry name" value="Znf_FYVE_PHD"/>
</dbReference>
<dbReference type="Gene3D" id="3.30.810.10">
    <property type="entry name" value="2-Layer Sandwich"/>
    <property type="match status" value="1"/>
</dbReference>
<dbReference type="Gene3D" id="3.30.40.10">
    <property type="entry name" value="Zinc/RING finger domain, C3HC4 (zinc finger)"/>
    <property type="match status" value="1"/>
</dbReference>
<dbReference type="InterPro" id="IPR013083">
    <property type="entry name" value="Znf_RING/FYVE/PHD"/>
</dbReference>
<dbReference type="InterPro" id="IPR027483">
    <property type="entry name" value="PInositol-4-P-4/5-kinase_C_sf"/>
</dbReference>
<evidence type="ECO:0000256" key="4">
    <source>
        <dbReference type="ARBA" id="ARBA00022741"/>
    </source>
</evidence>
<comment type="caution">
    <text evidence="13">The sequence shown here is derived from an EMBL/GenBank/DDBJ whole genome shotgun (WGS) entry which is preliminary data.</text>
</comment>
<evidence type="ECO:0000256" key="8">
    <source>
        <dbReference type="ARBA" id="ARBA00022840"/>
    </source>
</evidence>
<keyword evidence="3" id="KW-0479">Metal-binding</keyword>
<dbReference type="Pfam" id="PF01504">
    <property type="entry name" value="PIP5K"/>
    <property type="match status" value="1"/>
</dbReference>
<dbReference type="SUPFAM" id="SSF57903">
    <property type="entry name" value="FYVE/PHD zinc finger"/>
    <property type="match status" value="1"/>
</dbReference>
<dbReference type="PANTHER" id="PTHR45748">
    <property type="entry name" value="1-PHOSPHATIDYLINOSITOL 3-PHOSPHATE 5-KINASE-RELATED"/>
    <property type="match status" value="1"/>
</dbReference>
<keyword evidence="14" id="KW-1185">Reference proteome</keyword>
<reference evidence="13" key="1">
    <citation type="submission" date="2021-11" db="EMBL/GenBank/DDBJ databases">
        <authorList>
            <consortium name="Genoscope - CEA"/>
            <person name="William W."/>
        </authorList>
    </citation>
    <scope>NUCLEOTIDE SEQUENCE</scope>
</reference>
<evidence type="ECO:0000256" key="1">
    <source>
        <dbReference type="ARBA" id="ARBA00012009"/>
    </source>
</evidence>
<dbReference type="FunFam" id="3.50.7.10:FF:000007">
    <property type="entry name" value="1-phosphatidylinositol 3-phosphate 5-kinase isoform X1"/>
    <property type="match status" value="1"/>
</dbReference>
<dbReference type="PROSITE" id="PS50178">
    <property type="entry name" value="ZF_FYVE"/>
    <property type="match status" value="1"/>
</dbReference>
<dbReference type="InterPro" id="IPR027484">
    <property type="entry name" value="PInositol-4-P-5-kinase_N"/>
</dbReference>
<dbReference type="SMART" id="SM00064">
    <property type="entry name" value="FYVE"/>
    <property type="match status" value="1"/>
</dbReference>
<evidence type="ECO:0000313" key="13">
    <source>
        <dbReference type="EMBL" id="CAH0376406.1"/>
    </source>
</evidence>
<keyword evidence="8 10" id="KW-0067">ATP-binding</keyword>
<dbReference type="Pfam" id="PF00118">
    <property type="entry name" value="Cpn60_TCP1"/>
    <property type="match status" value="1"/>
</dbReference>
<evidence type="ECO:0000256" key="7">
    <source>
        <dbReference type="ARBA" id="ARBA00022833"/>
    </source>
</evidence>
<evidence type="ECO:0000259" key="11">
    <source>
        <dbReference type="PROSITE" id="PS50178"/>
    </source>
</evidence>
<evidence type="ECO:0000313" key="14">
    <source>
        <dbReference type="Proteomes" id="UP000789595"/>
    </source>
</evidence>
<sequence length="1669" mass="188739">MKEKGSWRLFSLVSNDGKKKDDLTYFPVYGNSARSHLAVELLSNDVERKSVVTSSQGPEFKVKKKSTLPCAQEYWMPDRLCRTCYECEMPFNMFRRRHHCRLCGQVFCHKCSSYLIDGRLVLLTGMVRVCTTCHQAHKAPYQVQSDRVLVNSSFLGACEKHGRSLQKNHIAVENSQSLHEYVPACSPSIARRFEEAENVAHDCFSLTVHDKLNLQQEFSETTDHATNIPAHNKNRFRCQHQATRESNLESDSSKLPCVWSVYDAWNRSMIDSPEACLRRRLLGTSSFVAPISLLNATSRNQESRAELLHIADLLRQSAILRLESMVQGLLSEYDRAYERPHEQNWGAIILRLAQEASDTVTPNVRIADTMDIRPYVKIKVIPGGSYLECRYVDGIVFSKGVVHKKMRKSACSPRILLLSGGVDFQRTHSKLATFTTLLEQEQKYTEIIVEKIIRLQPDLMCVGSSISRQAQEYLNQHDVVAVQHVKPRLMKQIARMTGAAIVPSTDYVTSMSDYRDIALGTCQHLQITTYPSVPLEGYHVKSIPKLNHVQPHYKRMRGHGYVSYVYLSGSPRFLGCTLILRGARKSELKKIKRIVGFAVFVAYHLRLECSFLRDCGAMPRHAAVPAQWHGSSIFSSSLSVDFGDGTIDSRSSSPGQLIKKQFVSTSAFDHQMLLVTSVWMSHRTQCASAEVKGVLYYTPQDVSLGQFLLNCCFNLKSKFPPGDKKSVLDMTQIFYHNDGRLLITVKMDQALSVAPTTENESAESLCSVNHDNTIFMWSYCKACEEIVSPLVPMSEDTWKMSFGKFLEVRFYNRTATCRTGNCRHCLQTNHVFFYGSRNLIARFDYERIRPYEIYVRQQLPFDGSFYYHELALECQSLKLLTLDLFRSFRAKHSELEVVMDSIVLVFTTTSNDNSTYSLLATVLGELSQISMDIESYSSWLRHQLLDEPHLHEKMWLSDNSVQLRFPAQFRRELYVRMSNWNQRFALLGQLLSSIQDKAGSYASTTTDASSYIATIVGCSSDIIEAELLHLRTLTEPRFVSTSAIEEDIDEGDDFQDGEGQALPPGLPSGTKMMAAEHIGTVIGSSEEVLGDFAPANYVSTRELIKDHNNQSNCVDAPLTLNSDSQQSEYHDEEVITGIPNVQATLRGYRFSSALSRLLGTYSPEEDPWIVPLRSLEGGRPRLEIGDCSGVLLVHDEEPTTIIAYSLSTMEYKRSLATYLDATHKRNSMYYNEKPIISETAMGLKAPCGLSHSPGTGLSTITEQGNLLRSRTTTSSPALDQVGSIGALFRRKPTSPDFSMQDHSNPGISHGRCDERTVADTRQNVELALTTPLRHAGRLVKASPPYFENQMLSTQKTHIKHRFADMNEKGNTICKFVCQAYWTTQFVAVRRAFCGNSEEDEIGYLRSLSMARPWNAQGGKSGATFLKTTDGRFVVKQITRTELQMFLEYAPAYFEYLFKAFFCCYATLLVKVFGVYQIGSHNRANGKRTMEQVVVMQNLFHECSIHRVFDLKGSTRSRYARVDASGEVSKTASSFVGVSDVQPVLLDENFVEFTEGRPLPLRDQAKAYFNNAVMNDTLFLSLISVVDYSILVGMDDDNHQLVVGIIDYLRQYDIIKKVERVGKSVGMIAGQAEPTVIQPPNYRNRFQLAMEKYFMMVPDKWTSFRLQTHI</sequence>
<keyword evidence="5 9" id="KW-0863">Zinc-finger</keyword>
<keyword evidence="2 10" id="KW-0808">Transferase</keyword>
<dbReference type="OrthoDB" id="158357at2759"/>
<feature type="domain" description="PIPK" evidence="12">
    <location>
        <begin position="1318"/>
        <end position="1653"/>
    </location>
</feature>
<gene>
    <name evidence="13" type="ORF">PECAL_5P09870</name>
</gene>
<dbReference type="Proteomes" id="UP000789595">
    <property type="component" value="Unassembled WGS sequence"/>
</dbReference>
<name>A0A8J2X5N4_9STRA</name>
<dbReference type="EC" id="2.7.1.150" evidence="1"/>
<dbReference type="InterPro" id="IPR044769">
    <property type="entry name" value="PIKfyve_PIPKc"/>
</dbReference>
<dbReference type="Pfam" id="PF01363">
    <property type="entry name" value="FYVE"/>
    <property type="match status" value="1"/>
</dbReference>
<evidence type="ECO:0000256" key="6">
    <source>
        <dbReference type="ARBA" id="ARBA00022777"/>
    </source>
</evidence>
<accession>A0A8J2X5N4</accession>
<keyword evidence="7" id="KW-0862">Zinc</keyword>
<dbReference type="GO" id="GO:0046488">
    <property type="term" value="P:phosphatidylinositol metabolic process"/>
    <property type="evidence" value="ECO:0007669"/>
    <property type="project" value="UniProtKB-UniRule"/>
</dbReference>
<evidence type="ECO:0000256" key="10">
    <source>
        <dbReference type="PROSITE-ProRule" id="PRU00781"/>
    </source>
</evidence>
<evidence type="ECO:0000259" key="12">
    <source>
        <dbReference type="PROSITE" id="PS51455"/>
    </source>
</evidence>
<evidence type="ECO:0000256" key="5">
    <source>
        <dbReference type="ARBA" id="ARBA00022771"/>
    </source>
</evidence>
<dbReference type="Gene3D" id="3.30.800.10">
    <property type="entry name" value="Phosphatidylinositol Phosphate Kinase II Beta"/>
    <property type="match status" value="1"/>
</dbReference>
<feature type="domain" description="FYVE-type" evidence="11">
    <location>
        <begin position="78"/>
        <end position="138"/>
    </location>
</feature>
<dbReference type="EMBL" id="CAKKNE010000005">
    <property type="protein sequence ID" value="CAH0376406.1"/>
    <property type="molecule type" value="Genomic_DNA"/>
</dbReference>
<organism evidence="13 14">
    <name type="scientific">Pelagomonas calceolata</name>
    <dbReference type="NCBI Taxonomy" id="35677"/>
    <lineage>
        <taxon>Eukaryota</taxon>
        <taxon>Sar</taxon>
        <taxon>Stramenopiles</taxon>
        <taxon>Ochrophyta</taxon>
        <taxon>Pelagophyceae</taxon>
        <taxon>Pelagomonadales</taxon>
        <taxon>Pelagomonadaceae</taxon>
        <taxon>Pelagomonas</taxon>
    </lineage>
</organism>
<dbReference type="InterPro" id="IPR002498">
    <property type="entry name" value="PInositol-4-P-4/5-kinase_core"/>
</dbReference>